<accession>A0A078AGV2</accession>
<organism evidence="2 3">
    <name type="scientific">Stylonychia lemnae</name>
    <name type="common">Ciliate</name>
    <dbReference type="NCBI Taxonomy" id="5949"/>
    <lineage>
        <taxon>Eukaryota</taxon>
        <taxon>Sar</taxon>
        <taxon>Alveolata</taxon>
        <taxon>Ciliophora</taxon>
        <taxon>Intramacronucleata</taxon>
        <taxon>Spirotrichea</taxon>
        <taxon>Stichotrichia</taxon>
        <taxon>Sporadotrichida</taxon>
        <taxon>Oxytrichidae</taxon>
        <taxon>Stylonychinae</taxon>
        <taxon>Stylonychia</taxon>
    </lineage>
</organism>
<feature type="signal peptide" evidence="1">
    <location>
        <begin position="1"/>
        <end position="23"/>
    </location>
</feature>
<dbReference type="AlphaFoldDB" id="A0A078AGV2"/>
<name>A0A078AGV2_STYLE</name>
<feature type="chain" id="PRO_5001729440" description="TLDc domain-containing protein" evidence="1">
    <location>
        <begin position="24"/>
        <end position="493"/>
    </location>
</feature>
<dbReference type="PROSITE" id="PS51257">
    <property type="entry name" value="PROKAR_LIPOPROTEIN"/>
    <property type="match status" value="1"/>
</dbReference>
<evidence type="ECO:0000313" key="3">
    <source>
        <dbReference type="Proteomes" id="UP000039865"/>
    </source>
</evidence>
<reference evidence="2 3" key="1">
    <citation type="submission" date="2014-06" db="EMBL/GenBank/DDBJ databases">
        <authorList>
            <person name="Swart Estienne"/>
        </authorList>
    </citation>
    <scope>NUCLEOTIDE SEQUENCE [LARGE SCALE GENOMIC DNA]</scope>
    <source>
        <strain evidence="2 3">130c</strain>
    </source>
</reference>
<gene>
    <name evidence="2" type="primary">Contig18460.g19598</name>
    <name evidence="2" type="ORF">STYLEM_10084</name>
</gene>
<keyword evidence="3" id="KW-1185">Reference proteome</keyword>
<dbReference type="Proteomes" id="UP000039865">
    <property type="component" value="Unassembled WGS sequence"/>
</dbReference>
<evidence type="ECO:0000256" key="1">
    <source>
        <dbReference type="SAM" id="SignalP"/>
    </source>
</evidence>
<protein>
    <recommendedName>
        <fullName evidence="4">TLDc domain-containing protein</fullName>
    </recommendedName>
</protein>
<sequence length="493" mass="54956">MQKIIFAAAILLASCQGIQVSQALQKQRGQLGWRQEVTNNFTWNATQELNWSVVNAFIDVQTSPEGDIFAIQKISSDVSDTKYHLYNYNISSNIWSLVNSSFQVKAVRFDRLGNIYYLDPENCVRNSEKVKLICGLSDFEVTVNKEILGLHDGSNLLQTDNLQSTYKAALVSPFKYKAITGFKGITLLRDEPIFIANDGTVDAKYGGEKLISISAGIDGSLWALLDEENAVDYTVLKWQTITQKWYKVDGAKGVSLSAYNEISVAIVDSKGLLSLSSQVGHQNEADYTASVVQPPTNPPVSVRPDITSFTSNLATFDDFKWLSTVVPGKNFSRFEQKFHSQFGGLTRESAINAIANIPNLFMIYKTNYSAVTGFYLQESLPATNETLVIKPNYNVIYSITNRVSFVPTTKNITYYQNEDITKHFIVLSDKAALIFQPHCGSYNNGQSKDNFFEMPPNENQNRVMSTTLTGNPSSQLGSENVACVEIEYYQGII</sequence>
<proteinExistence type="predicted"/>
<evidence type="ECO:0000313" key="2">
    <source>
        <dbReference type="EMBL" id="CDW81076.1"/>
    </source>
</evidence>
<dbReference type="EMBL" id="CCKQ01009582">
    <property type="protein sequence ID" value="CDW81076.1"/>
    <property type="molecule type" value="Genomic_DNA"/>
</dbReference>
<evidence type="ECO:0008006" key="4">
    <source>
        <dbReference type="Google" id="ProtNLM"/>
    </source>
</evidence>
<keyword evidence="1" id="KW-0732">Signal</keyword>
<dbReference type="OrthoDB" id="309150at2759"/>
<dbReference type="InParanoid" id="A0A078AGV2"/>